<sequence>MLKNILNFPEFLLSIKSDLLKILKSSLAKNPIKFNLKLEFTYRRPGVENSSENRSFACPAKTLYAETDLVEKIGQTFTTLLEQEEVYLSRGSGFILDTE</sequence>
<dbReference type="AlphaFoldDB" id="A0AAV0W6V6"/>
<evidence type="ECO:0000313" key="2">
    <source>
        <dbReference type="Proteomes" id="UP001160148"/>
    </source>
</evidence>
<comment type="caution">
    <text evidence="1">The sequence shown here is derived from an EMBL/GenBank/DDBJ whole genome shotgun (WGS) entry which is preliminary data.</text>
</comment>
<evidence type="ECO:0000313" key="1">
    <source>
        <dbReference type="EMBL" id="CAI6351574.1"/>
    </source>
</evidence>
<name>A0AAV0W6V6_9HEMI</name>
<organism evidence="1 2">
    <name type="scientific">Macrosiphum euphorbiae</name>
    <name type="common">potato aphid</name>
    <dbReference type="NCBI Taxonomy" id="13131"/>
    <lineage>
        <taxon>Eukaryota</taxon>
        <taxon>Metazoa</taxon>
        <taxon>Ecdysozoa</taxon>
        <taxon>Arthropoda</taxon>
        <taxon>Hexapoda</taxon>
        <taxon>Insecta</taxon>
        <taxon>Pterygota</taxon>
        <taxon>Neoptera</taxon>
        <taxon>Paraneoptera</taxon>
        <taxon>Hemiptera</taxon>
        <taxon>Sternorrhyncha</taxon>
        <taxon>Aphidomorpha</taxon>
        <taxon>Aphidoidea</taxon>
        <taxon>Aphididae</taxon>
        <taxon>Macrosiphini</taxon>
        <taxon>Macrosiphum</taxon>
    </lineage>
</organism>
<protein>
    <submittedName>
        <fullName evidence="1">Uncharacterized protein</fullName>
    </submittedName>
</protein>
<keyword evidence="2" id="KW-1185">Reference proteome</keyword>
<proteinExistence type="predicted"/>
<reference evidence="1 2" key="1">
    <citation type="submission" date="2023-01" db="EMBL/GenBank/DDBJ databases">
        <authorList>
            <person name="Whitehead M."/>
        </authorList>
    </citation>
    <scope>NUCLEOTIDE SEQUENCE [LARGE SCALE GENOMIC DNA]</scope>
</reference>
<accession>A0AAV0W6V6</accession>
<gene>
    <name evidence="1" type="ORF">MEUPH1_LOCUS7905</name>
</gene>
<dbReference type="EMBL" id="CARXXK010000001">
    <property type="protein sequence ID" value="CAI6351574.1"/>
    <property type="molecule type" value="Genomic_DNA"/>
</dbReference>
<dbReference type="Proteomes" id="UP001160148">
    <property type="component" value="Unassembled WGS sequence"/>
</dbReference>